<accession>A0A5N6LBK4</accession>
<feature type="region of interest" description="Disordered" evidence="1">
    <location>
        <begin position="53"/>
        <end position="82"/>
    </location>
</feature>
<comment type="caution">
    <text evidence="2">The sequence shown here is derived from an EMBL/GenBank/DDBJ whole genome shotgun (WGS) entry which is preliminary data.</text>
</comment>
<dbReference type="AlphaFoldDB" id="A0A5N6LBK4"/>
<reference evidence="2 3" key="1">
    <citation type="submission" date="2019-05" db="EMBL/GenBank/DDBJ databases">
        <title>Mikania micrantha, genome provides insights into the molecular mechanism of rapid growth.</title>
        <authorList>
            <person name="Liu B."/>
        </authorList>
    </citation>
    <scope>NUCLEOTIDE SEQUENCE [LARGE SCALE GENOMIC DNA]</scope>
    <source>
        <strain evidence="2">NLD-2019</strain>
        <tissue evidence="2">Leaf</tissue>
    </source>
</reference>
<dbReference type="PANTHER" id="PTHR46245">
    <property type="entry name" value="B3 DOMAIN-CONTAINING PROTEIN OS07G0563300"/>
    <property type="match status" value="1"/>
</dbReference>
<evidence type="ECO:0000313" key="2">
    <source>
        <dbReference type="EMBL" id="KAD0221957.1"/>
    </source>
</evidence>
<name>A0A5N6LBK4_9ASTR</name>
<dbReference type="EMBL" id="SZYD01001865">
    <property type="protein sequence ID" value="KAD0221957.1"/>
    <property type="molecule type" value="Genomic_DNA"/>
</dbReference>
<sequence>MAKDTSEVLVLSKWTCSDNVVDAKRCSCSVPEENEVKHLSRIMKLSRKSKKRKVAENLKTEQVVPGENGSEHDESFASPTTRHPQHRPGCSCIVCIQPPSGKGKHKQNCICNVCSTVRRRFKTLMLRKKKRLAEQEGETFQNSDPVINRTVSSDRPGPGTEMKIESSNNKAQELDLNCDPIEEQMMQAEAVDTFRVPPVWQNVLARLVPNGTSDTKAKNVQTNNKAVEGSLS</sequence>
<protein>
    <submittedName>
        <fullName evidence="2">Uncharacterized protein</fullName>
    </submittedName>
</protein>
<dbReference type="Gene3D" id="3.30.40.100">
    <property type="match status" value="1"/>
</dbReference>
<feature type="compositionally biased region" description="Polar residues" evidence="1">
    <location>
        <begin position="138"/>
        <end position="153"/>
    </location>
</feature>
<gene>
    <name evidence="2" type="ORF">E3N88_44604</name>
</gene>
<dbReference type="Proteomes" id="UP000326396">
    <property type="component" value="Unassembled WGS sequence"/>
</dbReference>
<keyword evidence="3" id="KW-1185">Reference proteome</keyword>
<dbReference type="PANTHER" id="PTHR46245:SF14">
    <property type="entry name" value="ZINC FINGER, CW-TYPE, DNA-BINDING PSEUDOBARREL DOMAIN PROTEIN-RELATED"/>
    <property type="match status" value="1"/>
</dbReference>
<feature type="region of interest" description="Disordered" evidence="1">
    <location>
        <begin position="135"/>
        <end position="169"/>
    </location>
</feature>
<organism evidence="2 3">
    <name type="scientific">Mikania micrantha</name>
    <name type="common">bitter vine</name>
    <dbReference type="NCBI Taxonomy" id="192012"/>
    <lineage>
        <taxon>Eukaryota</taxon>
        <taxon>Viridiplantae</taxon>
        <taxon>Streptophyta</taxon>
        <taxon>Embryophyta</taxon>
        <taxon>Tracheophyta</taxon>
        <taxon>Spermatophyta</taxon>
        <taxon>Magnoliopsida</taxon>
        <taxon>eudicotyledons</taxon>
        <taxon>Gunneridae</taxon>
        <taxon>Pentapetalae</taxon>
        <taxon>asterids</taxon>
        <taxon>campanulids</taxon>
        <taxon>Asterales</taxon>
        <taxon>Asteraceae</taxon>
        <taxon>Asteroideae</taxon>
        <taxon>Heliantheae alliance</taxon>
        <taxon>Eupatorieae</taxon>
        <taxon>Mikania</taxon>
    </lineage>
</organism>
<feature type="region of interest" description="Disordered" evidence="1">
    <location>
        <begin position="212"/>
        <end position="232"/>
    </location>
</feature>
<evidence type="ECO:0000256" key="1">
    <source>
        <dbReference type="SAM" id="MobiDB-lite"/>
    </source>
</evidence>
<dbReference type="OrthoDB" id="1712533at2759"/>
<proteinExistence type="predicted"/>
<evidence type="ECO:0000313" key="3">
    <source>
        <dbReference type="Proteomes" id="UP000326396"/>
    </source>
</evidence>